<feature type="transmembrane region" description="Helical" evidence="1">
    <location>
        <begin position="132"/>
        <end position="153"/>
    </location>
</feature>
<name>A0A8A0RKI9_9FIRM</name>
<feature type="transmembrane region" description="Helical" evidence="1">
    <location>
        <begin position="81"/>
        <end position="98"/>
    </location>
</feature>
<dbReference type="KEGG" id="kme:H0A61_00470"/>
<dbReference type="EMBL" id="CP059066">
    <property type="protein sequence ID" value="QSQ08150.1"/>
    <property type="molecule type" value="Genomic_DNA"/>
</dbReference>
<keyword evidence="4" id="KW-1185">Reference proteome</keyword>
<evidence type="ECO:0000256" key="1">
    <source>
        <dbReference type="SAM" id="Phobius"/>
    </source>
</evidence>
<evidence type="ECO:0000313" key="4">
    <source>
        <dbReference type="Proteomes" id="UP000662904"/>
    </source>
</evidence>
<feature type="transmembrane region" description="Helical" evidence="1">
    <location>
        <begin position="7"/>
        <end position="26"/>
    </location>
</feature>
<protein>
    <recommendedName>
        <fullName evidence="2">DUF1468 domain-containing protein</fullName>
    </recommendedName>
</protein>
<organism evidence="3 4">
    <name type="scientific">Koleobacter methoxysyntrophicus</name>
    <dbReference type="NCBI Taxonomy" id="2751313"/>
    <lineage>
        <taxon>Bacteria</taxon>
        <taxon>Bacillati</taxon>
        <taxon>Bacillota</taxon>
        <taxon>Clostridia</taxon>
        <taxon>Koleobacterales</taxon>
        <taxon>Koleobacteraceae</taxon>
        <taxon>Koleobacter</taxon>
    </lineage>
</organism>
<reference evidence="3" key="1">
    <citation type="submission" date="2020-07" db="EMBL/GenBank/DDBJ databases">
        <title>Koleobacter methoxysyntrophicus gen. nov., sp. nov., a novel anaerobic bacterium isolated from deep subsurface oil field and proposal of Koleobacterales ord. nov. in the phylum Firmicutes.</title>
        <authorList>
            <person name="Sakamoto S."/>
            <person name="Tamaki H."/>
        </authorList>
    </citation>
    <scope>NUCLEOTIDE SEQUENCE</scope>
    <source>
        <strain evidence="3">NRmbB1</strain>
    </source>
</reference>
<feature type="transmembrane region" description="Helical" evidence="1">
    <location>
        <begin position="104"/>
        <end position="120"/>
    </location>
</feature>
<accession>A0A8A0RKI9</accession>
<dbReference type="AlphaFoldDB" id="A0A8A0RKI9"/>
<feature type="domain" description="DUF1468" evidence="2">
    <location>
        <begin position="6"/>
        <end position="158"/>
    </location>
</feature>
<dbReference type="InterPro" id="IPR009936">
    <property type="entry name" value="DUF1468"/>
</dbReference>
<dbReference type="Proteomes" id="UP000662904">
    <property type="component" value="Chromosome"/>
</dbReference>
<keyword evidence="1" id="KW-0472">Membrane</keyword>
<keyword evidence="1" id="KW-1133">Transmembrane helix</keyword>
<dbReference type="Pfam" id="PF07331">
    <property type="entry name" value="TctB"/>
    <property type="match status" value="1"/>
</dbReference>
<proteinExistence type="predicted"/>
<keyword evidence="1" id="KW-0812">Transmembrane</keyword>
<feature type="transmembrane region" description="Helical" evidence="1">
    <location>
        <begin position="38"/>
        <end position="60"/>
    </location>
</feature>
<gene>
    <name evidence="3" type="ORF">H0A61_00470</name>
</gene>
<dbReference type="RefSeq" id="WP_206708383.1">
    <property type="nucleotide sequence ID" value="NZ_CP059066.1"/>
</dbReference>
<sequence>MRREDFIAGIIFMIISITFFVTTFTFPKTPVQSTGPAFWPRLLSIMLFILSVSLIINSFKSKILSAIANIDLEETKKRRKALIRPITGIVISMLYVFLFKKVGFAVTTLLYFSSISMLVRKDSSFKDIKAMIPVLIQSAILVGIVYSVFRVFLKVNLPHGLLF</sequence>
<evidence type="ECO:0000259" key="2">
    <source>
        <dbReference type="Pfam" id="PF07331"/>
    </source>
</evidence>
<evidence type="ECO:0000313" key="3">
    <source>
        <dbReference type="EMBL" id="QSQ08150.1"/>
    </source>
</evidence>